<keyword evidence="2" id="KW-0238">DNA-binding</keyword>
<dbReference type="PANTHER" id="PTHR34580:SF3">
    <property type="entry name" value="PROTEIN PAFB"/>
    <property type="match status" value="1"/>
</dbReference>
<dbReference type="SUPFAM" id="SSF46785">
    <property type="entry name" value="Winged helix' DNA-binding domain"/>
    <property type="match status" value="1"/>
</dbReference>
<evidence type="ECO:0000259" key="5">
    <source>
        <dbReference type="PROSITE" id="PS51000"/>
    </source>
</evidence>
<dbReference type="GO" id="GO:0003700">
    <property type="term" value="F:DNA-binding transcription factor activity"/>
    <property type="evidence" value="ECO:0007669"/>
    <property type="project" value="InterPro"/>
</dbReference>
<evidence type="ECO:0000256" key="4">
    <source>
        <dbReference type="SAM" id="MobiDB-lite"/>
    </source>
</evidence>
<proteinExistence type="predicted"/>
<keyword evidence="1" id="KW-0805">Transcription regulation</keyword>
<accession>A0A371PCG6</accession>
<protein>
    <submittedName>
        <fullName evidence="6">WYL domain-containing protein</fullName>
    </submittedName>
</protein>
<evidence type="ECO:0000313" key="7">
    <source>
        <dbReference type="Proteomes" id="UP000265581"/>
    </source>
</evidence>
<name>A0A371PCG6_9ACTN</name>
<evidence type="ECO:0000313" key="6">
    <source>
        <dbReference type="EMBL" id="REK73603.1"/>
    </source>
</evidence>
<sequence length="351" mass="38326">MTTTSRLLSLLSLLQTRRDWPGPVLAERLGISHRTVRRDVNRLREMGYSIHAAMGPEGGYRLDAGSELPPLLFDDDQVVALAVALQTAATTGVGIDEAALRALTTVRQVMPSRLRHRLNALQFTTVQGRPSDAILAPVSPEVLVTVSTATRAREVLRFDYTDGRPETTSQPTSARRVEPHHLVTSHGRWYLVAWDLEHDDWRLFRADRITPRTPNGARFSPRELPGGDVAAYVSARFKGSAHANRWPCTGTVIIHLPAEQVLPFAGDGSVEHLGPDRCGFEAGSWSWVALAASLNRFDADVEVVGPPELTEAFATLASRNRATSSTTAEHRAPKPTTGPPNRTSRSVGSVT</sequence>
<reference evidence="6 7" key="1">
    <citation type="submission" date="2018-08" db="EMBL/GenBank/DDBJ databases">
        <title>Aeromicrobium sp. M2KJ-4, whole genome shotgun sequence.</title>
        <authorList>
            <person name="Tuo L."/>
        </authorList>
    </citation>
    <scope>NUCLEOTIDE SEQUENCE [LARGE SCALE GENOMIC DNA]</scope>
    <source>
        <strain evidence="6 7">M2KJ-4</strain>
    </source>
</reference>
<dbReference type="InterPro" id="IPR036390">
    <property type="entry name" value="WH_DNA-bd_sf"/>
</dbReference>
<feature type="domain" description="HTH deoR-type" evidence="5">
    <location>
        <begin position="3"/>
        <end position="58"/>
    </location>
</feature>
<dbReference type="InterPro" id="IPR013196">
    <property type="entry name" value="HTH_11"/>
</dbReference>
<dbReference type="InterPro" id="IPR026881">
    <property type="entry name" value="WYL_dom"/>
</dbReference>
<keyword evidence="7" id="KW-1185">Reference proteome</keyword>
<dbReference type="EMBL" id="QUBR01000001">
    <property type="protein sequence ID" value="REK73603.1"/>
    <property type="molecule type" value="Genomic_DNA"/>
</dbReference>
<dbReference type="InterPro" id="IPR018356">
    <property type="entry name" value="Tscrpt_reg_HTH_DeoR_CS"/>
</dbReference>
<keyword evidence="3" id="KW-0804">Transcription</keyword>
<dbReference type="Pfam" id="PF08279">
    <property type="entry name" value="HTH_11"/>
    <property type="match status" value="1"/>
</dbReference>
<dbReference type="InterPro" id="IPR051534">
    <property type="entry name" value="CBASS_pafABC_assoc_protein"/>
</dbReference>
<evidence type="ECO:0000256" key="2">
    <source>
        <dbReference type="ARBA" id="ARBA00023125"/>
    </source>
</evidence>
<feature type="region of interest" description="Disordered" evidence="4">
    <location>
        <begin position="317"/>
        <end position="351"/>
    </location>
</feature>
<feature type="compositionally biased region" description="Polar residues" evidence="4">
    <location>
        <begin position="317"/>
        <end position="327"/>
    </location>
</feature>
<dbReference type="PANTHER" id="PTHR34580">
    <property type="match status" value="1"/>
</dbReference>
<feature type="compositionally biased region" description="Polar residues" evidence="4">
    <location>
        <begin position="339"/>
        <end position="351"/>
    </location>
</feature>
<dbReference type="RefSeq" id="WP_119703712.1">
    <property type="nucleotide sequence ID" value="NZ_JBHSOI010000001.1"/>
</dbReference>
<evidence type="ECO:0000256" key="3">
    <source>
        <dbReference type="ARBA" id="ARBA00023163"/>
    </source>
</evidence>
<dbReference type="Proteomes" id="UP000265581">
    <property type="component" value="Unassembled WGS sequence"/>
</dbReference>
<dbReference type="GO" id="GO:0003677">
    <property type="term" value="F:DNA binding"/>
    <property type="evidence" value="ECO:0007669"/>
    <property type="project" value="UniProtKB-KW"/>
</dbReference>
<dbReference type="InterPro" id="IPR036388">
    <property type="entry name" value="WH-like_DNA-bd_sf"/>
</dbReference>
<dbReference type="Gene3D" id="1.10.10.10">
    <property type="entry name" value="Winged helix-like DNA-binding domain superfamily/Winged helix DNA-binding domain"/>
    <property type="match status" value="1"/>
</dbReference>
<dbReference type="PROSITE" id="PS00894">
    <property type="entry name" value="HTH_DEOR_1"/>
    <property type="match status" value="1"/>
</dbReference>
<organism evidence="6 7">
    <name type="scientific">Aeromicrobium endophyticum</name>
    <dbReference type="NCBI Taxonomy" id="2292704"/>
    <lineage>
        <taxon>Bacteria</taxon>
        <taxon>Bacillati</taxon>
        <taxon>Actinomycetota</taxon>
        <taxon>Actinomycetes</taxon>
        <taxon>Propionibacteriales</taxon>
        <taxon>Nocardioidaceae</taxon>
        <taxon>Aeromicrobium</taxon>
    </lineage>
</organism>
<dbReference type="Pfam" id="PF13280">
    <property type="entry name" value="WYL"/>
    <property type="match status" value="1"/>
</dbReference>
<dbReference type="PROSITE" id="PS52050">
    <property type="entry name" value="WYL"/>
    <property type="match status" value="1"/>
</dbReference>
<evidence type="ECO:0000256" key="1">
    <source>
        <dbReference type="ARBA" id="ARBA00023015"/>
    </source>
</evidence>
<dbReference type="PROSITE" id="PS51000">
    <property type="entry name" value="HTH_DEOR_2"/>
    <property type="match status" value="1"/>
</dbReference>
<dbReference type="InterPro" id="IPR001034">
    <property type="entry name" value="DeoR_HTH"/>
</dbReference>
<gene>
    <name evidence="6" type="ORF">DX116_08725</name>
</gene>
<dbReference type="AlphaFoldDB" id="A0A371PCG6"/>
<comment type="caution">
    <text evidence="6">The sequence shown here is derived from an EMBL/GenBank/DDBJ whole genome shotgun (WGS) entry which is preliminary data.</text>
</comment>
<dbReference type="OrthoDB" id="8555652at2"/>